<dbReference type="AlphaFoldDB" id="E1RFX1"/>
<gene>
    <name evidence="2" type="ordered locus">Mpet_0349</name>
</gene>
<sequence length="150" mass="17318">MKLSLKRNTSYIIVAFIALIEIGIIWWAADYNRPPATELTTIALAAGIIIAYFILEQVNTVEPGMTDERLALVNYKSALRTLQIFWILTFSILLTMIIRFIDFERDVRRLIFGPVFSQLIMLVGIIFLFVAFRIYYNTKYGGYDSDEESD</sequence>
<keyword evidence="1" id="KW-1133">Transmembrane helix</keyword>
<keyword evidence="3" id="KW-1185">Reference proteome</keyword>
<dbReference type="GeneID" id="9742793"/>
<feature type="transmembrane region" description="Helical" evidence="1">
    <location>
        <begin position="12"/>
        <end position="29"/>
    </location>
</feature>
<dbReference type="EMBL" id="CP002117">
    <property type="protein sequence ID" value="ADN35123.1"/>
    <property type="molecule type" value="Genomic_DNA"/>
</dbReference>
<name>E1RFX1_METP4</name>
<feature type="transmembrane region" description="Helical" evidence="1">
    <location>
        <begin position="84"/>
        <end position="103"/>
    </location>
</feature>
<keyword evidence="1" id="KW-0472">Membrane</keyword>
<dbReference type="eggNOG" id="arCOG04440">
    <property type="taxonomic scope" value="Archaea"/>
</dbReference>
<reference evidence="2 3" key="1">
    <citation type="journal article" date="2010" name="Stand. Genomic Sci.">
        <title>Complete genome sequence of Methanoplanus petrolearius type strain (SEBR 4847).</title>
        <authorList>
            <person name="Brambilla E."/>
            <person name="Djao O.D."/>
            <person name="Daligault H."/>
            <person name="Lapidus A."/>
            <person name="Lucas S."/>
            <person name="Hammon N."/>
            <person name="Nolan M."/>
            <person name="Tice H."/>
            <person name="Cheng J.F."/>
            <person name="Han C."/>
            <person name="Tapia R."/>
            <person name="Goodwin L."/>
            <person name="Pitluck S."/>
            <person name="Liolios K."/>
            <person name="Ivanova N."/>
            <person name="Mavromatis K."/>
            <person name="Mikhailova N."/>
            <person name="Pati A."/>
            <person name="Chen A."/>
            <person name="Palaniappan K."/>
            <person name="Land M."/>
            <person name="Hauser L."/>
            <person name="Chang Y.J."/>
            <person name="Jeffries C.D."/>
            <person name="Rohde M."/>
            <person name="Spring S."/>
            <person name="Sikorski J."/>
            <person name="Goker M."/>
            <person name="Woyke T."/>
            <person name="Bristow J."/>
            <person name="Eisen J.A."/>
            <person name="Markowitz V."/>
            <person name="Hugenholtz P."/>
            <person name="Kyrpides N.C."/>
            <person name="Klenk H.P."/>
        </authorList>
    </citation>
    <scope>NUCLEOTIDE SEQUENCE [LARGE SCALE GENOMIC DNA]</scope>
    <source>
        <strain evidence="3">DSM 11571 / OCM 486 / SEBR 4847</strain>
    </source>
</reference>
<dbReference type="Proteomes" id="UP000006565">
    <property type="component" value="Chromosome"/>
</dbReference>
<feature type="transmembrane region" description="Helical" evidence="1">
    <location>
        <begin position="115"/>
        <end position="136"/>
    </location>
</feature>
<dbReference type="HOGENOM" id="CLU_147144_0_0_2"/>
<dbReference type="InterPro" id="IPR019235">
    <property type="entry name" value="DUF2178_TM"/>
</dbReference>
<evidence type="ECO:0008006" key="4">
    <source>
        <dbReference type="Google" id="ProtNLM"/>
    </source>
</evidence>
<organism evidence="2 3">
    <name type="scientific">Methanolacinia petrolearia (strain DSM 11571 / OCM 486 / SEBR 4847)</name>
    <name type="common">Methanoplanus petrolearius</name>
    <dbReference type="NCBI Taxonomy" id="679926"/>
    <lineage>
        <taxon>Archaea</taxon>
        <taxon>Methanobacteriati</taxon>
        <taxon>Methanobacteriota</taxon>
        <taxon>Stenosarchaea group</taxon>
        <taxon>Methanomicrobia</taxon>
        <taxon>Methanomicrobiales</taxon>
        <taxon>Methanomicrobiaceae</taxon>
        <taxon>Methanolacinia</taxon>
    </lineage>
</organism>
<protein>
    <recommendedName>
        <fullName evidence="4">DUF2178 domain-containing protein</fullName>
    </recommendedName>
</protein>
<dbReference type="STRING" id="679926.Mpet_0349"/>
<evidence type="ECO:0000313" key="2">
    <source>
        <dbReference type="EMBL" id="ADN35123.1"/>
    </source>
</evidence>
<accession>E1RFX1</accession>
<evidence type="ECO:0000313" key="3">
    <source>
        <dbReference type="Proteomes" id="UP000006565"/>
    </source>
</evidence>
<feature type="transmembrane region" description="Helical" evidence="1">
    <location>
        <begin position="36"/>
        <end position="55"/>
    </location>
</feature>
<keyword evidence="1" id="KW-0812">Transmembrane</keyword>
<dbReference type="KEGG" id="mpi:Mpet_0349"/>
<dbReference type="Pfam" id="PF09946">
    <property type="entry name" value="DUF2178"/>
    <property type="match status" value="1"/>
</dbReference>
<dbReference type="RefSeq" id="WP_013328302.1">
    <property type="nucleotide sequence ID" value="NC_014507.1"/>
</dbReference>
<proteinExistence type="predicted"/>
<evidence type="ECO:0000256" key="1">
    <source>
        <dbReference type="SAM" id="Phobius"/>
    </source>
</evidence>